<gene>
    <name evidence="7" type="ORF">K3T81_09490</name>
</gene>
<keyword evidence="5" id="KW-0812">Transmembrane</keyword>
<dbReference type="InterPro" id="IPR018060">
    <property type="entry name" value="HTH_AraC"/>
</dbReference>
<evidence type="ECO:0000259" key="6">
    <source>
        <dbReference type="PROSITE" id="PS01124"/>
    </source>
</evidence>
<evidence type="ECO:0000313" key="8">
    <source>
        <dbReference type="Proteomes" id="UP001199631"/>
    </source>
</evidence>
<dbReference type="PANTHER" id="PTHR43280:SF28">
    <property type="entry name" value="HTH-TYPE TRANSCRIPTIONAL ACTIVATOR RHAS"/>
    <property type="match status" value="1"/>
</dbReference>
<dbReference type="PROSITE" id="PS01124">
    <property type="entry name" value="HTH_ARAC_FAMILY_2"/>
    <property type="match status" value="1"/>
</dbReference>
<reference evidence="7 8" key="1">
    <citation type="journal article" date="2022" name="Evol. Bioinform. Online">
        <title>Draft Genome Sequence of Oceanobacillus jordanicus Strain GSFE11, a Halotolerant Plant Growth-Promoting Bacterial Endophyte Isolated From the Jordan Valley.</title>
        <authorList>
            <person name="Alhindi T."/>
            <person name="Albdaiwi R."/>
        </authorList>
    </citation>
    <scope>NUCLEOTIDE SEQUENCE [LARGE SCALE GENOMIC DNA]</scope>
    <source>
        <strain evidence="7 8">GSFE11</strain>
    </source>
</reference>
<comment type="caution">
    <text evidence="7">The sequence shown here is derived from an EMBL/GenBank/DDBJ whole genome shotgun (WGS) entry which is preliminary data.</text>
</comment>
<evidence type="ECO:0000256" key="5">
    <source>
        <dbReference type="SAM" id="Phobius"/>
    </source>
</evidence>
<dbReference type="SMART" id="SM00342">
    <property type="entry name" value="HTH_ARAC"/>
    <property type="match status" value="1"/>
</dbReference>
<dbReference type="SUPFAM" id="SSF46689">
    <property type="entry name" value="Homeodomain-like"/>
    <property type="match status" value="1"/>
</dbReference>
<evidence type="ECO:0000256" key="1">
    <source>
        <dbReference type="ARBA" id="ARBA00023015"/>
    </source>
</evidence>
<dbReference type="InterPro" id="IPR020449">
    <property type="entry name" value="Tscrpt_reg_AraC-type_HTH"/>
</dbReference>
<keyword evidence="5" id="KW-0472">Membrane</keyword>
<keyword evidence="8" id="KW-1185">Reference proteome</keyword>
<dbReference type="InterPro" id="IPR009057">
    <property type="entry name" value="Homeodomain-like_sf"/>
</dbReference>
<keyword evidence="5" id="KW-1133">Transmembrane helix</keyword>
<dbReference type="Pfam" id="PF12833">
    <property type="entry name" value="HTH_18"/>
    <property type="match status" value="1"/>
</dbReference>
<keyword evidence="2" id="KW-0238">DNA-binding</keyword>
<name>A0AAW5B6R9_9BACI</name>
<accession>A0AAW5B6R9</accession>
<organism evidence="7 8">
    <name type="scientific">Oceanobacillus jordanicus</name>
    <dbReference type="NCBI Taxonomy" id="2867266"/>
    <lineage>
        <taxon>Bacteria</taxon>
        <taxon>Bacillati</taxon>
        <taxon>Bacillota</taxon>
        <taxon>Bacilli</taxon>
        <taxon>Bacillales</taxon>
        <taxon>Bacillaceae</taxon>
        <taxon>Oceanobacillus</taxon>
    </lineage>
</organism>
<evidence type="ECO:0000256" key="3">
    <source>
        <dbReference type="ARBA" id="ARBA00023163"/>
    </source>
</evidence>
<feature type="transmembrane region" description="Helical" evidence="5">
    <location>
        <begin position="12"/>
        <end position="35"/>
    </location>
</feature>
<keyword evidence="4" id="KW-0175">Coiled coil</keyword>
<dbReference type="RefSeq" id="WP_238019614.1">
    <property type="nucleotide sequence ID" value="NZ_JAIFZM010000007.1"/>
</dbReference>
<dbReference type="AlphaFoldDB" id="A0AAW5B6R9"/>
<feature type="domain" description="HTH araC/xylS-type" evidence="6">
    <location>
        <begin position="650"/>
        <end position="749"/>
    </location>
</feature>
<dbReference type="EMBL" id="JAIFZM010000007">
    <property type="protein sequence ID" value="MCG3419385.1"/>
    <property type="molecule type" value="Genomic_DNA"/>
</dbReference>
<feature type="coiled-coil region" evidence="4">
    <location>
        <begin position="42"/>
        <end position="70"/>
    </location>
</feature>
<feature type="transmembrane region" description="Helical" evidence="5">
    <location>
        <begin position="293"/>
        <end position="313"/>
    </location>
</feature>
<dbReference type="PANTHER" id="PTHR43280">
    <property type="entry name" value="ARAC-FAMILY TRANSCRIPTIONAL REGULATOR"/>
    <property type="match status" value="1"/>
</dbReference>
<protein>
    <submittedName>
        <fullName evidence="7">Helix-turn-helix domain-containing protein</fullName>
    </submittedName>
</protein>
<keyword evidence="3" id="KW-0804">Transcription</keyword>
<proteinExistence type="predicted"/>
<evidence type="ECO:0000256" key="4">
    <source>
        <dbReference type="SAM" id="Coils"/>
    </source>
</evidence>
<dbReference type="PRINTS" id="PR00032">
    <property type="entry name" value="HTHARAC"/>
</dbReference>
<dbReference type="GO" id="GO:0043565">
    <property type="term" value="F:sequence-specific DNA binding"/>
    <property type="evidence" value="ECO:0007669"/>
    <property type="project" value="InterPro"/>
</dbReference>
<dbReference type="GO" id="GO:0003700">
    <property type="term" value="F:DNA-binding transcription factor activity"/>
    <property type="evidence" value="ECO:0007669"/>
    <property type="project" value="InterPro"/>
</dbReference>
<evidence type="ECO:0000256" key="2">
    <source>
        <dbReference type="ARBA" id="ARBA00023125"/>
    </source>
</evidence>
<keyword evidence="1" id="KW-0805">Transcription regulation</keyword>
<evidence type="ECO:0000313" key="7">
    <source>
        <dbReference type="EMBL" id="MCG3419385.1"/>
    </source>
</evidence>
<sequence>MWRDRIRSRLLYKYIISYLLVFLVPFLIMSTIIYYNSVSSLRQEIEQSNINKLEQVERITNERMSELETLAARISYDQRLTPYMMNHGYYSKEAIDELGKYKANSSIIEELFVYFHDEEKIYSTGGSYSIDAMLEKKYSFQDWDKETLLRDLHTKLPFIKPVDNMVINNEERGNMVAYLFPIAPNNPNPFGTVMFFIEEDTIADLIKNISGESEGNVYILNEDNQVISSVISDDAIKTEQLDGLSYEKQGVSTVELNNKDYSLVSIESNLSGWKFITLMDTDQFFKRLDNSTILISAILVIILIIGFILAIILGKNQYKPIRNLFEITKRDGRKNTDLEDTNELETIRKTITDVFEDQQILNKTMYLQRPFAREQFLVRLLKGDIQNQEIDSLLHSLNIQMESGHYFVAMVYFEKGTFGETNLQEREKVFSSLSDIILENAVAHGIDLFHEDTMALVVSMNSKDLNVDERRKSLVTHIQQYIEETSSHTPTIGVGGLYDQKSRINRSYIEAVATMDYKFANPQGSLIFFEEISTHSEQSLGYPMEEQIKLVQSLKQGDKAVATETLQNMFHSLVNREHSIQVLKCICFDIINTVIKTISEMGSTNYMKDMNRIVDFNSVEQLHQELHTLIVAVCDEMDSKKECRNDKMGNDILEYINANYNLYELSLESIAIDVKLSVSNLSRFIKEQTGVTFTQYVQDLRINEVKKQLKETDLPIKEIVAQVGYKDVANFTRKFKKIVGVTPGQYRKLNR</sequence>
<dbReference type="Gene3D" id="3.30.450.20">
    <property type="entry name" value="PAS domain"/>
    <property type="match status" value="1"/>
</dbReference>
<dbReference type="Proteomes" id="UP001199631">
    <property type="component" value="Unassembled WGS sequence"/>
</dbReference>
<dbReference type="Gene3D" id="1.10.10.60">
    <property type="entry name" value="Homeodomain-like"/>
    <property type="match status" value="2"/>
</dbReference>